<gene>
    <name evidence="2" type="ORF">POM88_031585</name>
</gene>
<name>A0AAD8MJT1_9APIA</name>
<dbReference type="PANTHER" id="PTHR23272:SF182">
    <property type="entry name" value="OS09G0381850 PROTEIN"/>
    <property type="match status" value="1"/>
</dbReference>
<dbReference type="EMBL" id="JAUIZM010000007">
    <property type="protein sequence ID" value="KAK1375392.1"/>
    <property type="molecule type" value="Genomic_DNA"/>
</dbReference>
<reference evidence="2" key="1">
    <citation type="submission" date="2023-02" db="EMBL/GenBank/DDBJ databases">
        <title>Genome of toxic invasive species Heracleum sosnowskyi carries increased number of genes despite the absence of recent whole-genome duplications.</title>
        <authorList>
            <person name="Schelkunov M."/>
            <person name="Shtratnikova V."/>
            <person name="Makarenko M."/>
            <person name="Klepikova A."/>
            <person name="Omelchenko D."/>
            <person name="Novikova G."/>
            <person name="Obukhova E."/>
            <person name="Bogdanov V."/>
            <person name="Penin A."/>
            <person name="Logacheva M."/>
        </authorList>
    </citation>
    <scope>NUCLEOTIDE SEQUENCE</scope>
    <source>
        <strain evidence="2">Hsosn_3</strain>
        <tissue evidence="2">Leaf</tissue>
    </source>
</reference>
<accession>A0AAD8MJT1</accession>
<reference evidence="2" key="2">
    <citation type="submission" date="2023-05" db="EMBL/GenBank/DDBJ databases">
        <authorList>
            <person name="Schelkunov M.I."/>
        </authorList>
    </citation>
    <scope>NUCLEOTIDE SEQUENCE</scope>
    <source>
        <strain evidence="2">Hsosn_3</strain>
        <tissue evidence="2">Leaf</tissue>
    </source>
</reference>
<dbReference type="GO" id="GO:0003677">
    <property type="term" value="F:DNA binding"/>
    <property type="evidence" value="ECO:0007669"/>
    <property type="project" value="InterPro"/>
</dbReference>
<evidence type="ECO:0000259" key="1">
    <source>
        <dbReference type="Pfam" id="PF14372"/>
    </source>
</evidence>
<dbReference type="Pfam" id="PF14372">
    <property type="entry name" value="hAT-like_RNase-H"/>
    <property type="match status" value="1"/>
</dbReference>
<organism evidence="2 3">
    <name type="scientific">Heracleum sosnowskyi</name>
    <dbReference type="NCBI Taxonomy" id="360622"/>
    <lineage>
        <taxon>Eukaryota</taxon>
        <taxon>Viridiplantae</taxon>
        <taxon>Streptophyta</taxon>
        <taxon>Embryophyta</taxon>
        <taxon>Tracheophyta</taxon>
        <taxon>Spermatophyta</taxon>
        <taxon>Magnoliopsida</taxon>
        <taxon>eudicotyledons</taxon>
        <taxon>Gunneridae</taxon>
        <taxon>Pentapetalae</taxon>
        <taxon>asterids</taxon>
        <taxon>campanulids</taxon>
        <taxon>Apiales</taxon>
        <taxon>Apiaceae</taxon>
        <taxon>Apioideae</taxon>
        <taxon>apioid superclade</taxon>
        <taxon>Tordylieae</taxon>
        <taxon>Tordyliinae</taxon>
        <taxon>Heracleum</taxon>
    </lineage>
</organism>
<dbReference type="Proteomes" id="UP001237642">
    <property type="component" value="Unassembled WGS sequence"/>
</dbReference>
<evidence type="ECO:0000313" key="3">
    <source>
        <dbReference type="Proteomes" id="UP001237642"/>
    </source>
</evidence>
<dbReference type="AlphaFoldDB" id="A0AAD8MJT1"/>
<feature type="domain" description="hAT-like transposase RNase-H fold" evidence="1">
    <location>
        <begin position="5"/>
        <end position="86"/>
    </location>
</feature>
<evidence type="ECO:0000313" key="2">
    <source>
        <dbReference type="EMBL" id="KAK1375392.1"/>
    </source>
</evidence>
<proteinExistence type="predicted"/>
<sequence>MVKHILDTRAVDPNLDIRMMTKAMKEKFDKYWGESNLIMSIGAVLDPRFRMKLPFFCFPTLYPKEGESAENLTYLSNILNELYQEYVNADKANKKKEVGESSQLSSTDFDFIKDSSETPQGCQGLKTLKVKDVCLGAAVPVLFRHYSLVIPGPWMWDGYLSIITLISSNLGSNLGC</sequence>
<dbReference type="PANTHER" id="PTHR23272">
    <property type="entry name" value="BED FINGER-RELATED"/>
    <property type="match status" value="1"/>
</dbReference>
<keyword evidence="3" id="KW-1185">Reference proteome</keyword>
<protein>
    <recommendedName>
        <fullName evidence="1">hAT-like transposase RNase-H fold domain-containing protein</fullName>
    </recommendedName>
</protein>
<comment type="caution">
    <text evidence="2">The sequence shown here is derived from an EMBL/GenBank/DDBJ whole genome shotgun (WGS) entry which is preliminary data.</text>
</comment>
<dbReference type="InterPro" id="IPR025525">
    <property type="entry name" value="hAT-like_transposase_RNase-H"/>
</dbReference>